<dbReference type="PANTHER" id="PTHR42928">
    <property type="entry name" value="TRICARBOXYLATE-BINDING PROTEIN"/>
    <property type="match status" value="1"/>
</dbReference>
<dbReference type="PIRSF" id="PIRSF017082">
    <property type="entry name" value="YflP"/>
    <property type="match status" value="1"/>
</dbReference>
<sequence length="330" mass="35503">MIDRRSLLALPILAAPIVVRAETFPSRAINLVSGYAPGGSTDVAARLVGDRMQGFLGPDARIVVENRPGAAGRIASDWLRRQPADGYTLMLTESSSHGLLPHALRRGTPYDPVADFTQVAMVATTPYVVITRNDFPASTAQELVAQLRSSDPETLPFATSGVANATHFAAELLVNGLGRGGKFPNVPYRSGGQMVESIARGETAWGTAALASAFTQIRAGRVRGIAVTSAQRSPSFPEIPTLAESGVPGFDLVNWYAIIGPPNMPAAVTEQLNKSIRESLANATLRERMLIAALDPWDADNSAEAARTFFTTEQTTWREYVNRTNLRLEE</sequence>
<proteinExistence type="inferred from homology"/>
<dbReference type="Proteomes" id="UP000661507">
    <property type="component" value="Unassembled WGS sequence"/>
</dbReference>
<reference evidence="2" key="1">
    <citation type="journal article" date="2014" name="Int. J. Syst. Evol. Microbiol.">
        <title>Complete genome sequence of Corynebacterium casei LMG S-19264T (=DSM 44701T), isolated from a smear-ripened cheese.</title>
        <authorList>
            <consortium name="US DOE Joint Genome Institute (JGI-PGF)"/>
            <person name="Walter F."/>
            <person name="Albersmeier A."/>
            <person name="Kalinowski J."/>
            <person name="Ruckert C."/>
        </authorList>
    </citation>
    <scope>NUCLEOTIDE SEQUENCE</scope>
    <source>
        <strain evidence="2">CGMCC 1.3617</strain>
    </source>
</reference>
<comment type="caution">
    <text evidence="2">The sequence shown here is derived from an EMBL/GenBank/DDBJ whole genome shotgun (WGS) entry which is preliminary data.</text>
</comment>
<dbReference type="AlphaFoldDB" id="A0A917KZF9"/>
<dbReference type="RefSeq" id="WP_188971448.1">
    <property type="nucleotide sequence ID" value="NZ_BMKW01000013.1"/>
</dbReference>
<name>A0A917KZF9_9PROT</name>
<dbReference type="EMBL" id="BMKW01000013">
    <property type="protein sequence ID" value="GGJ34161.1"/>
    <property type="molecule type" value="Genomic_DNA"/>
</dbReference>
<organism evidence="2 3">
    <name type="scientific">Neoroseomonas lacus</name>
    <dbReference type="NCBI Taxonomy" id="287609"/>
    <lineage>
        <taxon>Bacteria</taxon>
        <taxon>Pseudomonadati</taxon>
        <taxon>Pseudomonadota</taxon>
        <taxon>Alphaproteobacteria</taxon>
        <taxon>Acetobacterales</taxon>
        <taxon>Acetobacteraceae</taxon>
        <taxon>Neoroseomonas</taxon>
    </lineage>
</organism>
<dbReference type="CDD" id="cd07012">
    <property type="entry name" value="PBP2_Bug_TTT"/>
    <property type="match status" value="1"/>
</dbReference>
<comment type="similarity">
    <text evidence="1">Belongs to the UPF0065 (bug) family.</text>
</comment>
<dbReference type="PANTHER" id="PTHR42928:SF5">
    <property type="entry name" value="BLR1237 PROTEIN"/>
    <property type="match status" value="1"/>
</dbReference>
<protein>
    <submittedName>
        <fullName evidence="2">MFS transporter</fullName>
    </submittedName>
</protein>
<accession>A0A917KZF9</accession>
<evidence type="ECO:0000313" key="2">
    <source>
        <dbReference type="EMBL" id="GGJ34161.1"/>
    </source>
</evidence>
<reference evidence="2" key="2">
    <citation type="submission" date="2020-09" db="EMBL/GenBank/DDBJ databases">
        <authorList>
            <person name="Sun Q."/>
            <person name="Zhou Y."/>
        </authorList>
    </citation>
    <scope>NUCLEOTIDE SEQUENCE</scope>
    <source>
        <strain evidence="2">CGMCC 1.3617</strain>
    </source>
</reference>
<keyword evidence="3" id="KW-1185">Reference proteome</keyword>
<dbReference type="Pfam" id="PF03401">
    <property type="entry name" value="TctC"/>
    <property type="match status" value="1"/>
</dbReference>
<evidence type="ECO:0000256" key="1">
    <source>
        <dbReference type="ARBA" id="ARBA00006987"/>
    </source>
</evidence>
<dbReference type="InterPro" id="IPR042100">
    <property type="entry name" value="Bug_dom1"/>
</dbReference>
<dbReference type="SUPFAM" id="SSF53850">
    <property type="entry name" value="Periplasmic binding protein-like II"/>
    <property type="match status" value="1"/>
</dbReference>
<gene>
    <name evidence="2" type="ORF">GCM10011320_47340</name>
</gene>
<dbReference type="Gene3D" id="3.40.190.150">
    <property type="entry name" value="Bordetella uptake gene, domain 1"/>
    <property type="match status" value="1"/>
</dbReference>
<dbReference type="InterPro" id="IPR005064">
    <property type="entry name" value="BUG"/>
</dbReference>
<evidence type="ECO:0000313" key="3">
    <source>
        <dbReference type="Proteomes" id="UP000661507"/>
    </source>
</evidence>
<dbReference type="Gene3D" id="3.40.190.10">
    <property type="entry name" value="Periplasmic binding protein-like II"/>
    <property type="match status" value="1"/>
</dbReference>